<gene>
    <name evidence="1" type="ORF">H2198_002490</name>
</gene>
<accession>A0ACC3AE72</accession>
<sequence>MPRSTRAVPSRSSTAPRRNMKRSASKQPSVYEIPESPESAIASRDEEATVDPVETRSTRSITSPSMSTRGRSRSTSSSAVFVDYDATPVQARALANRVESAASKQAAVPGLQALEAVNSLYQKLKDSQAEIEHLHHENEDLSMELLKQKKLAENLQADLETEKEKVNKMQRAHEQEALSLCHDDGIDLKTTLDSLRSFSSAAFHLMPLLDVLTGAADIEYDDNTEKLYQVFKKHKPENSTE</sequence>
<evidence type="ECO:0000313" key="1">
    <source>
        <dbReference type="EMBL" id="KAJ9660553.1"/>
    </source>
</evidence>
<name>A0ACC3AE72_9EURO</name>
<dbReference type="EMBL" id="JAPDRQ010000030">
    <property type="protein sequence ID" value="KAJ9660553.1"/>
    <property type="molecule type" value="Genomic_DNA"/>
</dbReference>
<proteinExistence type="predicted"/>
<keyword evidence="2" id="KW-1185">Reference proteome</keyword>
<dbReference type="Proteomes" id="UP001172386">
    <property type="component" value="Unassembled WGS sequence"/>
</dbReference>
<comment type="caution">
    <text evidence="1">The sequence shown here is derived from an EMBL/GenBank/DDBJ whole genome shotgun (WGS) entry which is preliminary data.</text>
</comment>
<organism evidence="1 2">
    <name type="scientific">Neophaeococcomyces mojaviensis</name>
    <dbReference type="NCBI Taxonomy" id="3383035"/>
    <lineage>
        <taxon>Eukaryota</taxon>
        <taxon>Fungi</taxon>
        <taxon>Dikarya</taxon>
        <taxon>Ascomycota</taxon>
        <taxon>Pezizomycotina</taxon>
        <taxon>Eurotiomycetes</taxon>
        <taxon>Chaetothyriomycetidae</taxon>
        <taxon>Chaetothyriales</taxon>
        <taxon>Chaetothyriales incertae sedis</taxon>
        <taxon>Neophaeococcomyces</taxon>
    </lineage>
</organism>
<evidence type="ECO:0000313" key="2">
    <source>
        <dbReference type="Proteomes" id="UP001172386"/>
    </source>
</evidence>
<protein>
    <submittedName>
        <fullName evidence="1">Uncharacterized protein</fullName>
    </submittedName>
</protein>
<reference evidence="1" key="1">
    <citation type="submission" date="2022-10" db="EMBL/GenBank/DDBJ databases">
        <title>Culturing micro-colonial fungi from biological soil crusts in the Mojave desert and describing Neophaeococcomyces mojavensis, and introducing the new genera and species Taxawa tesnikishii.</title>
        <authorList>
            <person name="Kurbessoian T."/>
            <person name="Stajich J.E."/>
        </authorList>
    </citation>
    <scope>NUCLEOTIDE SEQUENCE</scope>
    <source>
        <strain evidence="1">JES_112</strain>
    </source>
</reference>